<evidence type="ECO:0000313" key="1">
    <source>
        <dbReference type="EMBL" id="WMV36620.1"/>
    </source>
</evidence>
<gene>
    <name evidence="1" type="ORF">MTR67_030005</name>
</gene>
<organism evidence="1 2">
    <name type="scientific">Solanum verrucosum</name>
    <dbReference type="NCBI Taxonomy" id="315347"/>
    <lineage>
        <taxon>Eukaryota</taxon>
        <taxon>Viridiplantae</taxon>
        <taxon>Streptophyta</taxon>
        <taxon>Embryophyta</taxon>
        <taxon>Tracheophyta</taxon>
        <taxon>Spermatophyta</taxon>
        <taxon>Magnoliopsida</taxon>
        <taxon>eudicotyledons</taxon>
        <taxon>Gunneridae</taxon>
        <taxon>Pentapetalae</taxon>
        <taxon>asterids</taxon>
        <taxon>lamiids</taxon>
        <taxon>Solanales</taxon>
        <taxon>Solanaceae</taxon>
        <taxon>Solanoideae</taxon>
        <taxon>Solaneae</taxon>
        <taxon>Solanum</taxon>
    </lineage>
</organism>
<proteinExistence type="predicted"/>
<reference evidence="1" key="1">
    <citation type="submission" date="2023-08" db="EMBL/GenBank/DDBJ databases">
        <title>A de novo genome assembly of Solanum verrucosum Schlechtendal, a Mexican diploid species geographically isolated from the other diploid A-genome species in potato relatives.</title>
        <authorList>
            <person name="Hosaka K."/>
        </authorList>
    </citation>
    <scope>NUCLEOTIDE SEQUENCE</scope>
    <source>
        <tissue evidence="1">Young leaves</tissue>
    </source>
</reference>
<sequence length="36" mass="3976">MSKLCNLGGVGKISPRDFKPYQDLLLTHPKLGFMAV</sequence>
<keyword evidence="2" id="KW-1185">Reference proteome</keyword>
<dbReference type="AlphaFoldDB" id="A0AAF0R967"/>
<evidence type="ECO:0000313" key="2">
    <source>
        <dbReference type="Proteomes" id="UP001234989"/>
    </source>
</evidence>
<accession>A0AAF0R967</accession>
<protein>
    <submittedName>
        <fullName evidence="1">Uncharacterized protein</fullName>
    </submittedName>
</protein>
<dbReference type="Proteomes" id="UP001234989">
    <property type="component" value="Chromosome 7"/>
</dbReference>
<name>A0AAF0R967_SOLVR</name>
<dbReference type="EMBL" id="CP133618">
    <property type="protein sequence ID" value="WMV36620.1"/>
    <property type="molecule type" value="Genomic_DNA"/>
</dbReference>